<gene>
    <name evidence="3" type="primary">LOC101998776</name>
</gene>
<evidence type="ECO:0000313" key="3">
    <source>
        <dbReference type="RefSeq" id="XP_005353463.1"/>
    </source>
</evidence>
<accession>A0ABM0KV82</accession>
<feature type="compositionally biased region" description="Polar residues" evidence="1">
    <location>
        <begin position="75"/>
        <end position="96"/>
    </location>
</feature>
<proteinExistence type="predicted"/>
<reference evidence="3" key="1">
    <citation type="submission" date="2025-08" db="UniProtKB">
        <authorList>
            <consortium name="RefSeq"/>
        </authorList>
    </citation>
    <scope>IDENTIFICATION</scope>
</reference>
<organism evidence="2 3">
    <name type="scientific">Microtus ochrogaster</name>
    <name type="common">Prairie vole</name>
    <dbReference type="NCBI Taxonomy" id="79684"/>
    <lineage>
        <taxon>Eukaryota</taxon>
        <taxon>Metazoa</taxon>
        <taxon>Chordata</taxon>
        <taxon>Craniata</taxon>
        <taxon>Vertebrata</taxon>
        <taxon>Euteleostomi</taxon>
        <taxon>Mammalia</taxon>
        <taxon>Eutheria</taxon>
        <taxon>Euarchontoglires</taxon>
        <taxon>Glires</taxon>
        <taxon>Rodentia</taxon>
        <taxon>Myomorpha</taxon>
        <taxon>Muroidea</taxon>
        <taxon>Cricetidae</taxon>
        <taxon>Arvicolinae</taxon>
        <taxon>Microtus</taxon>
    </lineage>
</organism>
<evidence type="ECO:0000313" key="2">
    <source>
        <dbReference type="Proteomes" id="UP000694915"/>
    </source>
</evidence>
<dbReference type="RefSeq" id="XP_005353463.1">
    <property type="nucleotide sequence ID" value="XM_005353406.1"/>
</dbReference>
<dbReference type="GeneID" id="101998776"/>
<dbReference type="Proteomes" id="UP000694915">
    <property type="component" value="Chromosome 10"/>
</dbReference>
<name>A0ABM0KV82_MICOH</name>
<feature type="region of interest" description="Disordered" evidence="1">
    <location>
        <begin position="1"/>
        <end position="139"/>
    </location>
</feature>
<feature type="compositionally biased region" description="Gly residues" evidence="1">
    <location>
        <begin position="19"/>
        <end position="30"/>
    </location>
</feature>
<sequence length="139" mass="13985">MAPGAVRSGAREASNRRGAIGGGTRGPGPRGHGRQAPGSAVCDAGDTVARCRVGATRDASPGARFRDPGPARPLTRTSSAATASVQRSLSTRNQPSRAARRPGSLSAPAGGTRAAPPPRRAGEGRGLQAPDPAWPSLCF</sequence>
<protein>
    <submittedName>
        <fullName evidence="3">Uncharacterized protein</fullName>
    </submittedName>
</protein>
<keyword evidence="2" id="KW-1185">Reference proteome</keyword>
<evidence type="ECO:0000256" key="1">
    <source>
        <dbReference type="SAM" id="MobiDB-lite"/>
    </source>
</evidence>